<dbReference type="PROSITE" id="PS50002">
    <property type="entry name" value="SH3"/>
    <property type="match status" value="2"/>
</dbReference>
<dbReference type="Pfam" id="PF14603">
    <property type="entry name" value="hSH3"/>
    <property type="match status" value="2"/>
</dbReference>
<evidence type="ECO:0000256" key="4">
    <source>
        <dbReference type="SAM" id="MobiDB-lite"/>
    </source>
</evidence>
<dbReference type="PANTHER" id="PTHR16830:SF12">
    <property type="entry name" value="PDZ DOMAIN-CONTAINING PROTEIN"/>
    <property type="match status" value="1"/>
</dbReference>
<dbReference type="InterPro" id="IPR001452">
    <property type="entry name" value="SH3_domain"/>
</dbReference>
<dbReference type="InterPro" id="IPR029294">
    <property type="entry name" value="hSH3"/>
</dbReference>
<evidence type="ECO:0000256" key="1">
    <source>
        <dbReference type="ARBA" id="ARBA00022443"/>
    </source>
</evidence>
<name>A0A8T0BA26_SILME</name>
<feature type="compositionally biased region" description="Pro residues" evidence="4">
    <location>
        <begin position="220"/>
        <end position="230"/>
    </location>
</feature>
<feature type="compositionally biased region" description="Polar residues" evidence="4">
    <location>
        <begin position="195"/>
        <end position="207"/>
    </location>
</feature>
<feature type="region of interest" description="Disordered" evidence="4">
    <location>
        <begin position="21"/>
        <end position="90"/>
    </location>
</feature>
<accession>A0A8T0BA26</accession>
<evidence type="ECO:0000259" key="5">
    <source>
        <dbReference type="PROSITE" id="PS50002"/>
    </source>
</evidence>
<evidence type="ECO:0000313" key="6">
    <source>
        <dbReference type="EMBL" id="KAF7703479.1"/>
    </source>
</evidence>
<dbReference type="GO" id="GO:0050852">
    <property type="term" value="P:T cell receptor signaling pathway"/>
    <property type="evidence" value="ECO:0007669"/>
    <property type="project" value="TreeGrafter"/>
</dbReference>
<dbReference type="SMART" id="SM00326">
    <property type="entry name" value="SH3"/>
    <property type="match status" value="2"/>
</dbReference>
<evidence type="ECO:0000256" key="2">
    <source>
        <dbReference type="ARBA" id="ARBA00022553"/>
    </source>
</evidence>
<dbReference type="EMBL" id="JABFDY010000009">
    <property type="protein sequence ID" value="KAF7703479.1"/>
    <property type="molecule type" value="Genomic_DNA"/>
</dbReference>
<dbReference type="GO" id="GO:0005886">
    <property type="term" value="C:plasma membrane"/>
    <property type="evidence" value="ECO:0007669"/>
    <property type="project" value="InterPro"/>
</dbReference>
<dbReference type="Gene3D" id="2.30.30.40">
    <property type="entry name" value="SH3 Domains"/>
    <property type="match status" value="2"/>
</dbReference>
<feature type="region of interest" description="Disordered" evidence="4">
    <location>
        <begin position="142"/>
        <end position="162"/>
    </location>
</feature>
<organism evidence="6 7">
    <name type="scientific">Silurus meridionalis</name>
    <name type="common">Southern catfish</name>
    <name type="synonym">Silurus soldatovi meridionalis</name>
    <dbReference type="NCBI Taxonomy" id="175797"/>
    <lineage>
        <taxon>Eukaryota</taxon>
        <taxon>Metazoa</taxon>
        <taxon>Chordata</taxon>
        <taxon>Craniata</taxon>
        <taxon>Vertebrata</taxon>
        <taxon>Euteleostomi</taxon>
        <taxon>Actinopterygii</taxon>
        <taxon>Neopterygii</taxon>
        <taxon>Teleostei</taxon>
        <taxon>Ostariophysi</taxon>
        <taxon>Siluriformes</taxon>
        <taxon>Siluridae</taxon>
        <taxon>Silurus</taxon>
    </lineage>
</organism>
<dbReference type="OrthoDB" id="8889279at2759"/>
<feature type="domain" description="SH3" evidence="5">
    <location>
        <begin position="445"/>
        <end position="523"/>
    </location>
</feature>
<feature type="domain" description="SH3" evidence="5">
    <location>
        <begin position="310"/>
        <end position="371"/>
    </location>
</feature>
<comment type="caution">
    <text evidence="6">The sequence shown here is derived from an EMBL/GenBank/DDBJ whole genome shotgun (WGS) entry which is preliminary data.</text>
</comment>
<protein>
    <recommendedName>
        <fullName evidence="5">SH3 domain-containing protein</fullName>
    </recommendedName>
</protein>
<dbReference type="SUPFAM" id="SSF50044">
    <property type="entry name" value="SH3-domain"/>
    <property type="match status" value="2"/>
</dbReference>
<feature type="region of interest" description="Disordered" evidence="4">
    <location>
        <begin position="179"/>
        <end position="292"/>
    </location>
</feature>
<feature type="compositionally biased region" description="Basic and acidic residues" evidence="4">
    <location>
        <begin position="280"/>
        <end position="292"/>
    </location>
</feature>
<gene>
    <name evidence="6" type="ORF">HF521_022486</name>
</gene>
<dbReference type="GO" id="GO:0072659">
    <property type="term" value="P:protein localization to plasma membrane"/>
    <property type="evidence" value="ECO:0007669"/>
    <property type="project" value="TreeGrafter"/>
</dbReference>
<dbReference type="FunFam" id="2.30.30.40:FF:000133">
    <property type="entry name" value="FYN-binding protein-like isoform X2"/>
    <property type="match status" value="1"/>
</dbReference>
<evidence type="ECO:0000256" key="3">
    <source>
        <dbReference type="PROSITE-ProRule" id="PRU00192"/>
    </source>
</evidence>
<feature type="compositionally biased region" description="Basic and acidic residues" evidence="4">
    <location>
        <begin position="253"/>
        <end position="271"/>
    </location>
</feature>
<keyword evidence="1 3" id="KW-0728">SH3 domain</keyword>
<dbReference type="Proteomes" id="UP000606274">
    <property type="component" value="Unassembled WGS sequence"/>
</dbReference>
<reference evidence="6" key="1">
    <citation type="submission" date="2020-08" db="EMBL/GenBank/DDBJ databases">
        <title>Chromosome-level assembly of Southern catfish (Silurus meridionalis) provides insights into visual adaptation to the nocturnal and benthic lifestyles.</title>
        <authorList>
            <person name="Zhang Y."/>
            <person name="Wang D."/>
            <person name="Peng Z."/>
        </authorList>
    </citation>
    <scope>NUCLEOTIDE SEQUENCE</scope>
    <source>
        <strain evidence="6">SWU-2019-XX</strain>
        <tissue evidence="6">Muscle</tissue>
    </source>
</reference>
<evidence type="ECO:0000313" key="7">
    <source>
        <dbReference type="Proteomes" id="UP000606274"/>
    </source>
</evidence>
<feature type="compositionally biased region" description="Acidic residues" evidence="4">
    <location>
        <begin position="210"/>
        <end position="219"/>
    </location>
</feature>
<sequence>MGDNVDVKALRAKFHAQADRPISSGGAYARPHIAGQFPAPLDNGLPRLKPAPKPVLPGNPSTESPKRFNPIPQGVFPKPPPSHRIPKEDPVVPVNDFENAARVKMTGELLQNRMLQHLEKKPQSFSRSILPSQRSMSEVIPLRKPLPNAGQRPTKPKRPPYVSLDRFCAKGLVIQSTVPLDTKTLEGPPRPPKSTFMSATQPITQRSIEPEQDTYDDIDLPPPPPPPPKPSSSESWTSSFSSQADEDSDTSEIYEHIEEQEEITQRRDFSGKKKQKEHKRQQELEKREQKERLKKENEYRKKFKLTGEVEVLHTARVREDWQGGKNDLRVRQGESVDIVRVKNNPEGRWLARNMNGEYGYVSNICVDVDYEEIKRKARSSAPPPLPPPVHEDEDVYDDVGGDTLSSSLNVSSEVYDDVDHVIPDDFPLPPPEICQVPKKSKKPEKEEKEFRKKFKYEGPIKVLVCMMVDPNANIKKASGKDLSVVRGEILEVIQETNEKKVLCRNEQGKYGYVPRHYLLHEENEIYDDIENMTVTDVYDNDASGPALLRS</sequence>
<proteinExistence type="predicted"/>
<dbReference type="GO" id="GO:0007229">
    <property type="term" value="P:integrin-mediated signaling pathway"/>
    <property type="evidence" value="ECO:0007669"/>
    <property type="project" value="InterPro"/>
</dbReference>
<dbReference type="AlphaFoldDB" id="A0A8T0BA26"/>
<dbReference type="PANTHER" id="PTHR16830">
    <property type="entry name" value="SH2 CONTAINING ADAPTOR PRAM-1 RELATED"/>
    <property type="match status" value="1"/>
</dbReference>
<feature type="compositionally biased region" description="Low complexity" evidence="4">
    <location>
        <begin position="231"/>
        <end position="242"/>
    </location>
</feature>
<keyword evidence="7" id="KW-1185">Reference proteome</keyword>
<dbReference type="InterPro" id="IPR043443">
    <property type="entry name" value="FYB1/2-like"/>
</dbReference>
<dbReference type="InterPro" id="IPR036028">
    <property type="entry name" value="SH3-like_dom_sf"/>
</dbReference>
<keyword evidence="2" id="KW-0597">Phosphoprotein</keyword>